<protein>
    <submittedName>
        <fullName evidence="2">Uncharacterized protein</fullName>
    </submittedName>
</protein>
<organism evidence="2 3">
    <name type="scientific">Alligator mississippiensis</name>
    <name type="common">American alligator</name>
    <dbReference type="NCBI Taxonomy" id="8496"/>
    <lineage>
        <taxon>Eukaryota</taxon>
        <taxon>Metazoa</taxon>
        <taxon>Chordata</taxon>
        <taxon>Craniata</taxon>
        <taxon>Vertebrata</taxon>
        <taxon>Euteleostomi</taxon>
        <taxon>Archelosauria</taxon>
        <taxon>Archosauria</taxon>
        <taxon>Crocodylia</taxon>
        <taxon>Alligatoridae</taxon>
        <taxon>Alligatorinae</taxon>
        <taxon>Alligator</taxon>
    </lineage>
</organism>
<evidence type="ECO:0000313" key="3">
    <source>
        <dbReference type="Proteomes" id="UP000050525"/>
    </source>
</evidence>
<gene>
    <name evidence="2" type="ORF">Y1Q_0015107</name>
</gene>
<sequence length="82" mass="8931">MLWLLTRPMCCPICASAAPGHQRKRKAAAATATAEESTEKDVEDAGSPKQKRRTPSKSGATKTKAISPITKKNPRTKKRVQK</sequence>
<accession>A0A151P8Z1</accession>
<dbReference type="AlphaFoldDB" id="A0A151P8Z1"/>
<keyword evidence="3" id="KW-1185">Reference proteome</keyword>
<name>A0A151P8Z1_ALLMI</name>
<dbReference type="EMBL" id="AKHW03000563">
    <property type="protein sequence ID" value="KYO45440.1"/>
    <property type="molecule type" value="Genomic_DNA"/>
</dbReference>
<dbReference type="Proteomes" id="UP000050525">
    <property type="component" value="Unassembled WGS sequence"/>
</dbReference>
<evidence type="ECO:0000313" key="2">
    <source>
        <dbReference type="EMBL" id="KYO45440.1"/>
    </source>
</evidence>
<feature type="region of interest" description="Disordered" evidence="1">
    <location>
        <begin position="14"/>
        <end position="82"/>
    </location>
</feature>
<dbReference type="STRING" id="8496.A0A151P8Z1"/>
<evidence type="ECO:0000256" key="1">
    <source>
        <dbReference type="SAM" id="MobiDB-lite"/>
    </source>
</evidence>
<proteinExistence type="predicted"/>
<comment type="caution">
    <text evidence="2">The sequence shown here is derived from an EMBL/GenBank/DDBJ whole genome shotgun (WGS) entry which is preliminary data.</text>
</comment>
<feature type="compositionally biased region" description="Basic residues" evidence="1">
    <location>
        <begin position="72"/>
        <end position="82"/>
    </location>
</feature>
<reference evidence="2 3" key="1">
    <citation type="journal article" date="2012" name="Genome Biol.">
        <title>Sequencing three crocodilian genomes to illuminate the evolution of archosaurs and amniotes.</title>
        <authorList>
            <person name="St John J.A."/>
            <person name="Braun E.L."/>
            <person name="Isberg S.R."/>
            <person name="Miles L.G."/>
            <person name="Chong A.Y."/>
            <person name="Gongora J."/>
            <person name="Dalzell P."/>
            <person name="Moran C."/>
            <person name="Bed'hom B."/>
            <person name="Abzhanov A."/>
            <person name="Burgess S.C."/>
            <person name="Cooksey A.M."/>
            <person name="Castoe T.A."/>
            <person name="Crawford N.G."/>
            <person name="Densmore L.D."/>
            <person name="Drew J.C."/>
            <person name="Edwards S.V."/>
            <person name="Faircloth B.C."/>
            <person name="Fujita M.K."/>
            <person name="Greenwold M.J."/>
            <person name="Hoffmann F.G."/>
            <person name="Howard J.M."/>
            <person name="Iguchi T."/>
            <person name="Janes D.E."/>
            <person name="Khan S.Y."/>
            <person name="Kohno S."/>
            <person name="de Koning A.J."/>
            <person name="Lance S.L."/>
            <person name="McCarthy F.M."/>
            <person name="McCormack J.E."/>
            <person name="Merchant M.E."/>
            <person name="Peterson D.G."/>
            <person name="Pollock D.D."/>
            <person name="Pourmand N."/>
            <person name="Raney B.J."/>
            <person name="Roessler K.A."/>
            <person name="Sanford J.R."/>
            <person name="Sawyer R.H."/>
            <person name="Schmidt C.J."/>
            <person name="Triplett E.W."/>
            <person name="Tuberville T.D."/>
            <person name="Venegas-Anaya M."/>
            <person name="Howard J.T."/>
            <person name="Jarvis E.D."/>
            <person name="Guillette L.J.Jr."/>
            <person name="Glenn T.C."/>
            <person name="Green R.E."/>
            <person name="Ray D.A."/>
        </authorList>
    </citation>
    <scope>NUCLEOTIDE SEQUENCE [LARGE SCALE GENOMIC DNA]</scope>
    <source>
        <strain evidence="2">KSC_2009_1</strain>
    </source>
</reference>